<reference evidence="1 2" key="1">
    <citation type="journal article" date="2015" name="Int. J. Syst. Evol. Microbiol.">
        <title>Nitrosospira lacus sp. nov., a psychrotolerant, ammonia-oxidizing bacterium from sandy lake sediment.</title>
        <authorList>
            <person name="Urakawa H."/>
            <person name="Garcia J.C."/>
            <person name="Nielsen J.L."/>
            <person name="Le V.Q."/>
            <person name="Kozlowski J.A."/>
            <person name="Stein L.Y."/>
            <person name="Lim C.K."/>
            <person name="Pommerening-Roser A."/>
            <person name="Martens-Habbena W."/>
            <person name="Stahl D.A."/>
            <person name="Klotz M.G."/>
        </authorList>
    </citation>
    <scope>NUCLEOTIDE SEQUENCE [LARGE SCALE GENOMIC DNA]</scope>
    <source>
        <strain evidence="1 2">APG3</strain>
    </source>
</reference>
<name>A0A1W6SNZ0_9PROT</name>
<keyword evidence="2" id="KW-1185">Reference proteome</keyword>
<evidence type="ECO:0000313" key="1">
    <source>
        <dbReference type="EMBL" id="ARO87506.1"/>
    </source>
</evidence>
<dbReference type="OrthoDB" id="5391020at2"/>
<gene>
    <name evidence="1" type="ORF">EBAPG3_006830</name>
</gene>
<proteinExistence type="predicted"/>
<dbReference type="Proteomes" id="UP000012179">
    <property type="component" value="Chromosome"/>
</dbReference>
<dbReference type="KEGG" id="nlc:EBAPG3_006830"/>
<dbReference type="EMBL" id="CP021106">
    <property type="protein sequence ID" value="ARO87506.1"/>
    <property type="molecule type" value="Genomic_DNA"/>
</dbReference>
<protein>
    <submittedName>
        <fullName evidence="1">Cytochrome C</fullName>
    </submittedName>
</protein>
<dbReference type="AlphaFoldDB" id="A0A1W6SNZ0"/>
<accession>A0A1W6SNZ0</accession>
<dbReference type="eggNOG" id="ENOG502Z9G8">
    <property type="taxonomic scope" value="Bacteria"/>
</dbReference>
<sequence>MNAFRTAIPPVVVLLVMFLSSVEVRAMPAFTRQTGMPCISCHVQAFGPGLTPVGRQFKLTGYTMAGGKDAKFIPLSAMVQGSFTHTQRGQPGGAADHFGSNNNAAMDQASIFYAGRVTSNVGAFVQTTFDGVAKTNLILDNTDIRLVDQGNLAGQQFVYGISANNSPTVSDLWNTLPAWSLPAASSALAPTPAAGTLIESLAGQVGGVTAYMMWNNLLYVEGGGYTSLPRNVQQTVNTFDPGQNKIDGGAPYWRIALQHDHNGHYGAIGSFGMQANVNPQRIQGAGTDQFTDFGFDATYQYLANLAHIFELNATYIRENRNMNASMALGLAEKQHSSLDTVRIRTAYTFQQTYSLNLFYGQTSGTADNVIYFSTDPISGSRTGKPNNQAFTAELSYAPFGKTASTAGSLANLRLAVQYVHYFQFNGGIRNYDGSGRNAVGNDTLFLSGWLAF</sequence>
<evidence type="ECO:0000313" key="2">
    <source>
        <dbReference type="Proteomes" id="UP000012179"/>
    </source>
</evidence>
<organism evidence="1 2">
    <name type="scientific">Nitrosospira lacus</name>
    <dbReference type="NCBI Taxonomy" id="1288494"/>
    <lineage>
        <taxon>Bacteria</taxon>
        <taxon>Pseudomonadati</taxon>
        <taxon>Pseudomonadota</taxon>
        <taxon>Betaproteobacteria</taxon>
        <taxon>Nitrosomonadales</taxon>
        <taxon>Nitrosomonadaceae</taxon>
        <taxon>Nitrosospira</taxon>
    </lineage>
</organism>